<name>A0ABV6RK77_9GAMM</name>
<proteinExistence type="predicted"/>
<keyword evidence="3" id="KW-1185">Reference proteome</keyword>
<dbReference type="EMBL" id="JBHLTG010000001">
    <property type="protein sequence ID" value="MFC0677373.1"/>
    <property type="molecule type" value="Genomic_DNA"/>
</dbReference>
<evidence type="ECO:0000259" key="1">
    <source>
        <dbReference type="Pfam" id="PF19694"/>
    </source>
</evidence>
<feature type="domain" description="DUF6194" evidence="1">
    <location>
        <begin position="22"/>
        <end position="160"/>
    </location>
</feature>
<evidence type="ECO:0000313" key="3">
    <source>
        <dbReference type="Proteomes" id="UP001589896"/>
    </source>
</evidence>
<dbReference type="Proteomes" id="UP001589896">
    <property type="component" value="Unassembled WGS sequence"/>
</dbReference>
<accession>A0ABV6RK77</accession>
<gene>
    <name evidence="2" type="ORF">ACFFGH_05840</name>
</gene>
<reference evidence="2 3" key="1">
    <citation type="submission" date="2024-09" db="EMBL/GenBank/DDBJ databases">
        <authorList>
            <person name="Sun Q."/>
            <person name="Mori K."/>
        </authorList>
    </citation>
    <scope>NUCLEOTIDE SEQUENCE [LARGE SCALE GENOMIC DNA]</scope>
    <source>
        <strain evidence="2 3">KCTC 23076</strain>
    </source>
</reference>
<sequence>MDAAGAGIAQPRLTPAHVEAGLLARYDGLSVVDAWGERSLFHNPGGVLPRGIYFATIKQRDGANDRASGLDRDGVFRVNTGVSRRTYERLLGAVPTRPDKGGVVSTGHDFQQLDVLMPHPVYAWMGWVCVLNPSVRTWHALAPLFDEAHALAQVKFARRVR</sequence>
<dbReference type="RefSeq" id="WP_386665769.1">
    <property type="nucleotide sequence ID" value="NZ_JBHLTG010000001.1"/>
</dbReference>
<organism evidence="2 3">
    <name type="scientific">Lysobacter korlensis</name>
    <dbReference type="NCBI Taxonomy" id="553636"/>
    <lineage>
        <taxon>Bacteria</taxon>
        <taxon>Pseudomonadati</taxon>
        <taxon>Pseudomonadota</taxon>
        <taxon>Gammaproteobacteria</taxon>
        <taxon>Lysobacterales</taxon>
        <taxon>Lysobacteraceae</taxon>
        <taxon>Lysobacter</taxon>
    </lineage>
</organism>
<dbReference type="InterPro" id="IPR045676">
    <property type="entry name" value="DUF6194"/>
</dbReference>
<evidence type="ECO:0000313" key="2">
    <source>
        <dbReference type="EMBL" id="MFC0677373.1"/>
    </source>
</evidence>
<protein>
    <submittedName>
        <fullName evidence="2">DUF6194 family protein</fullName>
    </submittedName>
</protein>
<comment type="caution">
    <text evidence="2">The sequence shown here is derived from an EMBL/GenBank/DDBJ whole genome shotgun (WGS) entry which is preliminary data.</text>
</comment>
<dbReference type="Pfam" id="PF19694">
    <property type="entry name" value="DUF6194"/>
    <property type="match status" value="1"/>
</dbReference>